<feature type="domain" description="EGF-like" evidence="1">
    <location>
        <begin position="153"/>
        <end position="190"/>
    </location>
</feature>
<dbReference type="InterPro" id="IPR052798">
    <property type="entry name" value="Giardia_VSA"/>
</dbReference>
<feature type="domain" description="EGF-like" evidence="1">
    <location>
        <begin position="366"/>
        <end position="405"/>
    </location>
</feature>
<dbReference type="VEuPathDB" id="GiardiaDB:DHA2_153638"/>
<dbReference type="EMBL" id="AHHH01000282">
    <property type="protein sequence ID" value="ESU40209.1"/>
    <property type="molecule type" value="Genomic_DNA"/>
</dbReference>
<dbReference type="SUPFAM" id="SSF57184">
    <property type="entry name" value="Growth factor receptor domain"/>
    <property type="match status" value="3"/>
</dbReference>
<dbReference type="SMART" id="SM00261">
    <property type="entry name" value="FU"/>
    <property type="match status" value="6"/>
</dbReference>
<comment type="caution">
    <text evidence="2">The sequence shown here is derived from an EMBL/GenBank/DDBJ whole genome shotgun (WGS) entry which is preliminary data.</text>
</comment>
<feature type="domain" description="EGF-like" evidence="1">
    <location>
        <begin position="191"/>
        <end position="240"/>
    </location>
</feature>
<dbReference type="Proteomes" id="UP000018040">
    <property type="component" value="Unassembled WGS sequence"/>
</dbReference>
<feature type="domain" description="EGF-like" evidence="1">
    <location>
        <begin position="478"/>
        <end position="511"/>
    </location>
</feature>
<name>V6TNN8_GIAIN</name>
<reference evidence="2 3" key="2">
    <citation type="journal article" date="2013" name="Genome Biol. Evol.">
        <title>Genome sequencing of Giardia lamblia genotypes A2 and B isolates (DH and GS) and comparative analysis with the genomes of genotypes A1 and E (WB and Pig).</title>
        <authorList>
            <person name="Adam R.D."/>
            <person name="Dahlstrom E.W."/>
            <person name="Martens C.A."/>
            <person name="Bruno D.P."/>
            <person name="Barbian K.D."/>
            <person name="Ricklefs S.M."/>
            <person name="Hernandez M.M."/>
            <person name="Narla N.P."/>
            <person name="Patel R.B."/>
            <person name="Porcella S.F."/>
            <person name="Nash T.E."/>
        </authorList>
    </citation>
    <scope>NUCLEOTIDE SEQUENCE [LARGE SCALE GENOMIC DNA]</scope>
    <source>
        <strain evidence="2 3">GS</strain>
    </source>
</reference>
<dbReference type="VEuPathDB" id="GiardiaDB:GL50803_00d11521"/>
<reference evidence="3" key="1">
    <citation type="submission" date="2012-02" db="EMBL/GenBank/DDBJ databases">
        <title>Genome sequencing of Giardia lamblia Genotypes A2 and B isolates (DH and GS) and comparative analysis with the genomes of Genotypes A1 and E (WB and Pig).</title>
        <authorList>
            <person name="Adam R."/>
            <person name="Dahlstrom E."/>
            <person name="Martens C."/>
            <person name="Bruno D."/>
            <person name="Barbian K."/>
            <person name="Porcella S.F."/>
            <person name="Nash T."/>
        </authorList>
    </citation>
    <scope>NUCLEOTIDE SEQUENCE</scope>
    <source>
        <strain evidence="3">GS</strain>
    </source>
</reference>
<sequence length="599" mass="61020">MTCVATFVPINGVCAKAANNDKCKDTNGSTDADQTCKKCLLQTFMYKGGCYSTSDAPGSTMCKIAADGVCTVAADGNAYFVPPETDRDATKQSVIPCGDVEEITVKNDHKYKGVLHCTQCGTPNAASDTTTAVAATCTACEDGYFINGAACTACDEQCATCEDTNSDSKCKSCKEGYFLGAANGQQGKCIQCNNLEDQSWKGVQNCAKCTSSNTQNTPATCTECAENYYLKTNGGATSCVTAEQCGEGFFATTVENIKKCVSCSTTKNGGIENCAKCSLVPSSARAGVAVTCTECTSNKLSPLGDACLTACPAGTYETGDTNKVCTPCHASCSSCSDAGESSCTACYPGSVLNYGSTAGKGTCIPECTGKYAENCADGQCTASIAGSKYCSKCKSEYVPVDGVCVPAETARAAPAGCTPDKANGVCTACTNAYFLQSGGCYQAAVYPGNTLCTTAASGKCTSCANGQQVDSGTGSCPACDPTCKTCTTANDPTKCSACFSGYYLDAGKACKKCSETSGNIQGVENCISCVPPANNQGSVTCYVKTSGSNSTGGANLSSGAIAGISVAVITVVGGLVGSDRDAGMHIPGTVDRERQWNAI</sequence>
<dbReference type="OrthoDB" id="300641at2759"/>
<dbReference type="Gene3D" id="2.10.220.10">
    <property type="entry name" value="Hormone Receptor, Insulin-like Growth Factor Receptor 1, Chain A, domain 2"/>
    <property type="match status" value="3"/>
</dbReference>
<accession>V6TNN8</accession>
<dbReference type="InterPro" id="IPR005127">
    <property type="entry name" value="Giardia_VSP"/>
</dbReference>
<gene>
    <name evidence="2" type="ORF">GSB_152589</name>
</gene>
<proteinExistence type="predicted"/>
<evidence type="ECO:0000313" key="2">
    <source>
        <dbReference type="EMBL" id="ESU40209.1"/>
    </source>
</evidence>
<evidence type="ECO:0000313" key="3">
    <source>
        <dbReference type="Proteomes" id="UP000018040"/>
    </source>
</evidence>
<dbReference type="AlphaFoldDB" id="V6TNN8"/>
<organism evidence="2 3">
    <name type="scientific">Giardia intestinalis</name>
    <name type="common">Giardia lamblia</name>
    <dbReference type="NCBI Taxonomy" id="5741"/>
    <lineage>
        <taxon>Eukaryota</taxon>
        <taxon>Metamonada</taxon>
        <taxon>Diplomonadida</taxon>
        <taxon>Hexamitidae</taxon>
        <taxon>Giardiinae</taxon>
        <taxon>Giardia</taxon>
    </lineage>
</organism>
<feature type="domain" description="EGF-like" evidence="1">
    <location>
        <begin position="327"/>
        <end position="364"/>
    </location>
</feature>
<dbReference type="Pfam" id="PF03302">
    <property type="entry name" value="VSP"/>
    <property type="match status" value="2"/>
</dbReference>
<protein>
    <submittedName>
        <fullName evidence="2">Variant-specific surface protein</fullName>
    </submittedName>
</protein>
<dbReference type="InterPro" id="IPR000742">
    <property type="entry name" value="EGF"/>
</dbReference>
<dbReference type="InterPro" id="IPR006212">
    <property type="entry name" value="Furin_repeat"/>
</dbReference>
<dbReference type="PANTHER" id="PTHR23275:SF100">
    <property type="entry name" value="EGF-LIKE DOMAIN-CONTAINING PROTEIN"/>
    <property type="match status" value="1"/>
</dbReference>
<dbReference type="PANTHER" id="PTHR23275">
    <property type="entry name" value="CABRIOLET.-RELATED"/>
    <property type="match status" value="1"/>
</dbReference>
<dbReference type="InterPro" id="IPR009030">
    <property type="entry name" value="Growth_fac_rcpt_cys_sf"/>
</dbReference>
<evidence type="ECO:0000259" key="1">
    <source>
        <dbReference type="SMART" id="SM00181"/>
    </source>
</evidence>
<dbReference type="CDD" id="cd00064">
    <property type="entry name" value="FU"/>
    <property type="match status" value="1"/>
</dbReference>
<dbReference type="SMART" id="SM00181">
    <property type="entry name" value="EGF"/>
    <property type="match status" value="5"/>
</dbReference>
<dbReference type="VEuPathDB" id="GiardiaDB:GL50581_1791"/>